<organism evidence="1 2">
    <name type="scientific">Shewanella nanhaiensis</name>
    <dbReference type="NCBI Taxonomy" id="2864872"/>
    <lineage>
        <taxon>Bacteria</taxon>
        <taxon>Pseudomonadati</taxon>
        <taxon>Pseudomonadota</taxon>
        <taxon>Gammaproteobacteria</taxon>
        <taxon>Alteromonadales</taxon>
        <taxon>Shewanellaceae</taxon>
        <taxon>Shewanella</taxon>
    </lineage>
</organism>
<evidence type="ECO:0000313" key="1">
    <source>
        <dbReference type="EMBL" id="MBW8183725.1"/>
    </source>
</evidence>
<sequence length="119" mass="13801">MTQPGFWGHNLIALSWLIKHKDNLTNSQFNQLLLNVYEQCHWTFSDVENSPVIDTLYQGELNTAVLHKNCRALLFNSSNNLHQITLAASVMHLYGQNWIKAQDKRRLISILTFYSALNR</sequence>
<comment type="caution">
    <text evidence="1">The sequence shown here is derived from an EMBL/GenBank/DDBJ whole genome shotgun (WGS) entry which is preliminary data.</text>
</comment>
<protein>
    <submittedName>
        <fullName evidence="1">Uncharacterized protein</fullName>
    </submittedName>
</protein>
<keyword evidence="2" id="KW-1185">Reference proteome</keyword>
<dbReference type="Proteomes" id="UP001195963">
    <property type="component" value="Unassembled WGS sequence"/>
</dbReference>
<dbReference type="RefSeq" id="WP_220109313.1">
    <property type="nucleotide sequence ID" value="NZ_JAHZST010000005.1"/>
</dbReference>
<reference evidence="1 2" key="1">
    <citation type="submission" date="2021-07" db="EMBL/GenBank/DDBJ databases">
        <title>Shewanella sp. nov, isolated from SCS.</title>
        <authorList>
            <person name="Cao W.R."/>
        </authorList>
    </citation>
    <scope>NUCLEOTIDE SEQUENCE [LARGE SCALE GENOMIC DNA]</scope>
    <source>
        <strain evidence="1 2">NR704-98</strain>
    </source>
</reference>
<name>A0ABS7E220_9GAMM</name>
<gene>
    <name evidence="1" type="ORF">K0625_08585</name>
</gene>
<proteinExistence type="predicted"/>
<accession>A0ABS7E220</accession>
<evidence type="ECO:0000313" key="2">
    <source>
        <dbReference type="Proteomes" id="UP001195963"/>
    </source>
</evidence>
<dbReference type="EMBL" id="JAHZST010000005">
    <property type="protein sequence ID" value="MBW8183725.1"/>
    <property type="molecule type" value="Genomic_DNA"/>
</dbReference>